<protein>
    <submittedName>
        <fullName evidence="1">Uncharacterized protein</fullName>
    </submittedName>
</protein>
<organism evidence="1">
    <name type="scientific">marine metagenome</name>
    <dbReference type="NCBI Taxonomy" id="408172"/>
    <lineage>
        <taxon>unclassified sequences</taxon>
        <taxon>metagenomes</taxon>
        <taxon>ecological metagenomes</taxon>
    </lineage>
</organism>
<reference evidence="1" key="1">
    <citation type="submission" date="2018-05" db="EMBL/GenBank/DDBJ databases">
        <authorList>
            <person name="Lanie J.A."/>
            <person name="Ng W.-L."/>
            <person name="Kazmierczak K.M."/>
            <person name="Andrzejewski T.M."/>
            <person name="Davidsen T.M."/>
            <person name="Wayne K.J."/>
            <person name="Tettelin H."/>
            <person name="Glass J.I."/>
            <person name="Rusch D."/>
            <person name="Podicherti R."/>
            <person name="Tsui H.-C.T."/>
            <person name="Winkler M.E."/>
        </authorList>
    </citation>
    <scope>NUCLEOTIDE SEQUENCE</scope>
</reference>
<dbReference type="AlphaFoldDB" id="A0A381W2I0"/>
<sequence>MPKYYEVGDFESDLLNLTAGCVANTNTEDASTTISYY</sequence>
<accession>A0A381W2I0</accession>
<evidence type="ECO:0000313" key="1">
    <source>
        <dbReference type="EMBL" id="SVA46740.1"/>
    </source>
</evidence>
<name>A0A381W2I0_9ZZZZ</name>
<gene>
    <name evidence="1" type="ORF">METZ01_LOCUS99594</name>
</gene>
<dbReference type="EMBL" id="UINC01010515">
    <property type="protein sequence ID" value="SVA46740.1"/>
    <property type="molecule type" value="Genomic_DNA"/>
</dbReference>
<proteinExistence type="predicted"/>